<keyword evidence="1" id="KW-0812">Transmembrane</keyword>
<dbReference type="AlphaFoldDB" id="A0AAN8VGX9"/>
<comment type="caution">
    <text evidence="2">The sequence shown here is derived from an EMBL/GenBank/DDBJ whole genome shotgun (WGS) entry which is preliminary data.</text>
</comment>
<name>A0AAN8VGX9_9MAGN</name>
<accession>A0AAN8VGX9</accession>
<feature type="transmembrane region" description="Helical" evidence="1">
    <location>
        <begin position="6"/>
        <end position="27"/>
    </location>
</feature>
<dbReference type="Proteomes" id="UP001370490">
    <property type="component" value="Unassembled WGS sequence"/>
</dbReference>
<evidence type="ECO:0000313" key="3">
    <source>
        <dbReference type="Proteomes" id="UP001370490"/>
    </source>
</evidence>
<evidence type="ECO:0000256" key="1">
    <source>
        <dbReference type="SAM" id="Phobius"/>
    </source>
</evidence>
<reference evidence="2 3" key="1">
    <citation type="submission" date="2023-12" db="EMBL/GenBank/DDBJ databases">
        <title>A high-quality genome assembly for Dillenia turbinata (Dilleniales).</title>
        <authorList>
            <person name="Chanderbali A."/>
        </authorList>
    </citation>
    <scope>NUCLEOTIDE SEQUENCE [LARGE SCALE GENOMIC DNA]</scope>
    <source>
        <strain evidence="2">LSX21</strain>
        <tissue evidence="2">Leaf</tissue>
    </source>
</reference>
<keyword evidence="1" id="KW-0472">Membrane</keyword>
<organism evidence="2 3">
    <name type="scientific">Dillenia turbinata</name>
    <dbReference type="NCBI Taxonomy" id="194707"/>
    <lineage>
        <taxon>Eukaryota</taxon>
        <taxon>Viridiplantae</taxon>
        <taxon>Streptophyta</taxon>
        <taxon>Embryophyta</taxon>
        <taxon>Tracheophyta</taxon>
        <taxon>Spermatophyta</taxon>
        <taxon>Magnoliopsida</taxon>
        <taxon>eudicotyledons</taxon>
        <taxon>Gunneridae</taxon>
        <taxon>Pentapetalae</taxon>
        <taxon>Dilleniales</taxon>
        <taxon>Dilleniaceae</taxon>
        <taxon>Dillenia</taxon>
    </lineage>
</organism>
<dbReference type="EMBL" id="JBAMMX010000011">
    <property type="protein sequence ID" value="KAK6931504.1"/>
    <property type="molecule type" value="Genomic_DNA"/>
</dbReference>
<proteinExistence type="predicted"/>
<sequence>MQDMLFYIPFCPFYLLIMKNLGILGTLKIFEL</sequence>
<protein>
    <submittedName>
        <fullName evidence="2">Uncharacterized protein</fullName>
    </submittedName>
</protein>
<gene>
    <name evidence="2" type="ORF">RJ641_003297</name>
</gene>
<keyword evidence="1" id="KW-1133">Transmembrane helix</keyword>
<evidence type="ECO:0000313" key="2">
    <source>
        <dbReference type="EMBL" id="KAK6931504.1"/>
    </source>
</evidence>
<keyword evidence="3" id="KW-1185">Reference proteome</keyword>